<evidence type="ECO:0000313" key="1">
    <source>
        <dbReference type="EMBL" id="SHJ76338.1"/>
    </source>
</evidence>
<keyword evidence="1" id="KW-0808">Transferase</keyword>
<gene>
    <name evidence="1" type="ORF">SAMN04487911_13512</name>
</gene>
<dbReference type="RefSeq" id="WP_072765735.1">
    <property type="nucleotide sequence ID" value="NZ_FQYX01000035.1"/>
</dbReference>
<organism evidence="1 2">
    <name type="scientific">Arenibacter nanhaiticus</name>
    <dbReference type="NCBI Taxonomy" id="558155"/>
    <lineage>
        <taxon>Bacteria</taxon>
        <taxon>Pseudomonadati</taxon>
        <taxon>Bacteroidota</taxon>
        <taxon>Flavobacteriia</taxon>
        <taxon>Flavobacteriales</taxon>
        <taxon>Flavobacteriaceae</taxon>
        <taxon>Arenibacter</taxon>
    </lineage>
</organism>
<name>A0A1M6LYN0_9FLAO</name>
<dbReference type="GO" id="GO:0016301">
    <property type="term" value="F:kinase activity"/>
    <property type="evidence" value="ECO:0007669"/>
    <property type="project" value="UniProtKB-KW"/>
</dbReference>
<keyword evidence="1" id="KW-0418">Kinase</keyword>
<evidence type="ECO:0000313" key="2">
    <source>
        <dbReference type="Proteomes" id="UP000184231"/>
    </source>
</evidence>
<dbReference type="OrthoDB" id="2088152at2"/>
<protein>
    <submittedName>
        <fullName evidence="1">Thymidylate kinase</fullName>
    </submittedName>
</protein>
<dbReference type="SUPFAM" id="SSF52540">
    <property type="entry name" value="P-loop containing nucleoside triphosphate hydrolases"/>
    <property type="match status" value="1"/>
</dbReference>
<dbReference type="STRING" id="558155.SAMN04487911_13512"/>
<reference evidence="1 2" key="1">
    <citation type="submission" date="2016-11" db="EMBL/GenBank/DDBJ databases">
        <authorList>
            <person name="Jaros S."/>
            <person name="Januszkiewicz K."/>
            <person name="Wedrychowicz H."/>
        </authorList>
    </citation>
    <scope>NUCLEOTIDE SEQUENCE [LARGE SCALE GENOMIC DNA]</scope>
    <source>
        <strain evidence="1 2">CGMCC 1.8863</strain>
    </source>
</reference>
<proteinExistence type="predicted"/>
<dbReference type="AlphaFoldDB" id="A0A1M6LYN0"/>
<dbReference type="Gene3D" id="3.40.50.300">
    <property type="entry name" value="P-loop containing nucleotide triphosphate hydrolases"/>
    <property type="match status" value="1"/>
</dbReference>
<sequence length="428" mass="49398">MNFLTDFFYTLNKTEINYCVLRNYQALPESTNGSDLDILIFNDDLELFNIFLREFVKKYNIKLVSFIQDKRCPKYCLLGVNWGLQIDAFNKSIFFGGKELIPASVLFANTIIFQGVQVLNPKTGAVLAFLKEILNNKICNIKYITELQKQYGNTLIKTELLSQFPQEFVAYLNQNLNKLDAKHCKKLYNISKKNFNRSKFSGFKNKCNRLVKQPGFTIAFLGTDGSGKSTIIDNIKPILNDAFHNAVYYEHMRPNQIPSIARLSGKKESYSGPVTNPHGSKTSGYLGSLMRWSYYMVDYTFGFYLKVWPKKAIRSCVWIFDRYYYDYIIDPKRSRIKLPKWLFKLGQFIIPEPDIILCLGADATLIHKRKPELPLKEVERQVAELKAFCASHNRAVWIETGQSIENSSNSAIRVIINNMAVRFKSINL</sequence>
<dbReference type="EMBL" id="FQYX01000035">
    <property type="protein sequence ID" value="SHJ76338.1"/>
    <property type="molecule type" value="Genomic_DNA"/>
</dbReference>
<dbReference type="InterPro" id="IPR027417">
    <property type="entry name" value="P-loop_NTPase"/>
</dbReference>
<keyword evidence="2" id="KW-1185">Reference proteome</keyword>
<dbReference type="Proteomes" id="UP000184231">
    <property type="component" value="Unassembled WGS sequence"/>
</dbReference>
<accession>A0A1M6LYN0</accession>